<reference evidence="1 2" key="2">
    <citation type="submission" date="2010-03" db="EMBL/GenBank/DDBJ databases">
        <authorList>
            <person name="Pajon A."/>
        </authorList>
    </citation>
    <scope>NUCLEOTIDE SEQUENCE [LARGE SCALE GENOMIC DNA]</scope>
    <source>
        <strain evidence="2">L2-6</strain>
    </source>
</reference>
<accession>D4K2B5</accession>
<evidence type="ECO:0000313" key="1">
    <source>
        <dbReference type="EMBL" id="CBL00414.1"/>
    </source>
</evidence>
<dbReference type="KEGG" id="fpr:FP2_31810"/>
<dbReference type="AlphaFoldDB" id="D4K2B5"/>
<evidence type="ECO:0000313" key="2">
    <source>
        <dbReference type="Proteomes" id="UP000008804"/>
    </source>
</evidence>
<reference evidence="1 2" key="1">
    <citation type="submission" date="2010-03" db="EMBL/GenBank/DDBJ databases">
        <title>The genome sequence of Faecalibacterium prausnitzii L2/6.</title>
        <authorList>
            <consortium name="metaHIT consortium -- http://www.metahit.eu/"/>
            <person name="Pajon A."/>
            <person name="Turner K."/>
            <person name="Parkhill J."/>
            <person name="Duncan S."/>
            <person name="Flint H."/>
        </authorList>
    </citation>
    <scope>NUCLEOTIDE SEQUENCE [LARGE SCALE GENOMIC DNA]</scope>
    <source>
        <strain evidence="2">L2-6</strain>
    </source>
</reference>
<sequence length="40" mass="4627">MIREIETIVATMNEDGREALLRHARELAQIPAYQKETESL</sequence>
<organism evidence="1 2">
    <name type="scientific">Faecalibacterium prausnitzii L2-6</name>
    <dbReference type="NCBI Taxonomy" id="718252"/>
    <lineage>
        <taxon>Bacteria</taxon>
        <taxon>Bacillati</taxon>
        <taxon>Bacillota</taxon>
        <taxon>Clostridia</taxon>
        <taxon>Eubacteriales</taxon>
        <taxon>Oscillospiraceae</taxon>
        <taxon>Faecalibacterium</taxon>
    </lineage>
</organism>
<name>D4K2B5_9FIRM</name>
<dbReference type="EMBL" id="FP929045">
    <property type="protein sequence ID" value="CBL00414.1"/>
    <property type="molecule type" value="Genomic_DNA"/>
</dbReference>
<gene>
    <name evidence="1" type="ORF">FP2_31810</name>
</gene>
<dbReference type="HOGENOM" id="CLU_3289981_0_0_9"/>
<keyword evidence="2" id="KW-1185">Reference proteome</keyword>
<evidence type="ECO:0008006" key="3">
    <source>
        <dbReference type="Google" id="ProtNLM"/>
    </source>
</evidence>
<protein>
    <recommendedName>
        <fullName evidence="3">Histidinol dehydrogenase</fullName>
    </recommendedName>
</protein>
<dbReference type="STRING" id="718252.FP2_31810"/>
<dbReference type="PATRIC" id="fig|718252.3.peg.1382"/>
<proteinExistence type="predicted"/>
<dbReference type="Proteomes" id="UP000008804">
    <property type="component" value="Chromosome"/>
</dbReference>
<dbReference type="BioCyc" id="FPRA718252:G1375-2743-MONOMER"/>